<reference evidence="2 3" key="1">
    <citation type="journal article" date="2014" name="PLoS ONE">
        <title>De novo Genome Assembly of the Fungal Plant Pathogen Pyrenophora semeniperda.</title>
        <authorList>
            <person name="Soliai M.M."/>
            <person name="Meyer S.E."/>
            <person name="Udall J.A."/>
            <person name="Elzinga D.E."/>
            <person name="Hermansen R.A."/>
            <person name="Bodily P.M."/>
            <person name="Hart A.A."/>
            <person name="Coleman C.E."/>
        </authorList>
    </citation>
    <scope>NUCLEOTIDE SEQUENCE [LARGE SCALE GENOMIC DNA]</scope>
    <source>
        <strain evidence="2 3">CCB06</strain>
        <tissue evidence="2">Mycelium</tissue>
    </source>
</reference>
<sequence length="190" mass="20528">MTIMLLSKLLLLPFAVASSVTLYVSSVPASVSADTAIVASPIPLAQIEYNADQSVGTLASYTPPTGSYSPEHLLRVGLTDSVSGPWRGVLTSAASFSDQYHKKFVIHVDEKGEPYHIGFRTRVKGSEEEVEVEIVKKNDGPKPVLNKPIVLNADGKIDGKEVEKTFLQKYWWALALFLVVQLVAGGGGEK</sequence>
<evidence type="ECO:0000313" key="2">
    <source>
        <dbReference type="EMBL" id="RMZ71600.1"/>
    </source>
</evidence>
<proteinExistence type="predicted"/>
<keyword evidence="2" id="KW-0418">Kinase</keyword>
<dbReference type="AlphaFoldDB" id="A0A3M7MB30"/>
<protein>
    <submittedName>
        <fullName evidence="2">Cyclin-dependent kinase regulator pho80</fullName>
    </submittedName>
</protein>
<accession>A0A3M7MB30</accession>
<dbReference type="Proteomes" id="UP000265663">
    <property type="component" value="Unassembled WGS sequence"/>
</dbReference>
<feature type="chain" id="PRO_5018290645" evidence="1">
    <location>
        <begin position="18"/>
        <end position="190"/>
    </location>
</feature>
<gene>
    <name evidence="2" type="ORF">GMOD_00006733</name>
</gene>
<dbReference type="GO" id="GO:0016301">
    <property type="term" value="F:kinase activity"/>
    <property type="evidence" value="ECO:0007669"/>
    <property type="project" value="UniProtKB-KW"/>
</dbReference>
<dbReference type="OrthoDB" id="1894652at2759"/>
<organism evidence="2 3">
    <name type="scientific">Pyrenophora seminiperda CCB06</name>
    <dbReference type="NCBI Taxonomy" id="1302712"/>
    <lineage>
        <taxon>Eukaryota</taxon>
        <taxon>Fungi</taxon>
        <taxon>Dikarya</taxon>
        <taxon>Ascomycota</taxon>
        <taxon>Pezizomycotina</taxon>
        <taxon>Dothideomycetes</taxon>
        <taxon>Pleosporomycetidae</taxon>
        <taxon>Pleosporales</taxon>
        <taxon>Pleosporineae</taxon>
        <taxon>Pleosporaceae</taxon>
        <taxon>Pyrenophora</taxon>
    </lineage>
</organism>
<keyword evidence="1" id="KW-0732">Signal</keyword>
<evidence type="ECO:0000256" key="1">
    <source>
        <dbReference type="SAM" id="SignalP"/>
    </source>
</evidence>
<dbReference type="EMBL" id="KE747827">
    <property type="protein sequence ID" value="RMZ71600.1"/>
    <property type="molecule type" value="Genomic_DNA"/>
</dbReference>
<keyword evidence="3" id="KW-1185">Reference proteome</keyword>
<keyword evidence="2" id="KW-0808">Transferase</keyword>
<evidence type="ECO:0000313" key="3">
    <source>
        <dbReference type="Proteomes" id="UP000265663"/>
    </source>
</evidence>
<name>A0A3M7MB30_9PLEO</name>
<dbReference type="PANTHER" id="PTHR39219">
    <property type="entry name" value="ER MEMBRANE PROTEIN COMPLEX SUBUNIT 10"/>
    <property type="match status" value="1"/>
</dbReference>
<dbReference type="Pfam" id="PF21203">
    <property type="entry name" value="ECM10"/>
    <property type="match status" value="1"/>
</dbReference>
<dbReference type="PANTHER" id="PTHR39219:SF1">
    <property type="entry name" value="ER MEMBRANE PROTEIN COMPLEX SUBUNIT 10"/>
    <property type="match status" value="1"/>
</dbReference>
<feature type="signal peptide" evidence="1">
    <location>
        <begin position="1"/>
        <end position="17"/>
    </location>
</feature>